<organism evidence="1 2">
    <name type="scientific">Phyllosticta citribraziliensis</name>
    <dbReference type="NCBI Taxonomy" id="989973"/>
    <lineage>
        <taxon>Eukaryota</taxon>
        <taxon>Fungi</taxon>
        <taxon>Dikarya</taxon>
        <taxon>Ascomycota</taxon>
        <taxon>Pezizomycotina</taxon>
        <taxon>Dothideomycetes</taxon>
        <taxon>Dothideomycetes incertae sedis</taxon>
        <taxon>Botryosphaeriales</taxon>
        <taxon>Phyllostictaceae</taxon>
        <taxon>Phyllosticta</taxon>
    </lineage>
</organism>
<comment type="caution">
    <text evidence="1">The sequence shown here is derived from an EMBL/GenBank/DDBJ whole genome shotgun (WGS) entry which is preliminary data.</text>
</comment>
<protein>
    <submittedName>
        <fullName evidence="1">Uncharacterized protein</fullName>
    </submittedName>
</protein>
<reference evidence="1 2" key="1">
    <citation type="submission" date="2024-04" db="EMBL/GenBank/DDBJ databases">
        <title>Phyllosticta paracitricarpa is synonymous to the EU quarantine fungus P. citricarpa based on phylogenomic analyses.</title>
        <authorList>
            <consortium name="Lawrence Berkeley National Laboratory"/>
            <person name="Van ingen-buijs V.A."/>
            <person name="Van westerhoven A.C."/>
            <person name="Haridas S."/>
            <person name="Skiadas P."/>
            <person name="Martin F."/>
            <person name="Groenewald J.Z."/>
            <person name="Crous P.W."/>
            <person name="Seidl M.F."/>
        </authorList>
    </citation>
    <scope>NUCLEOTIDE SEQUENCE [LARGE SCALE GENOMIC DNA]</scope>
    <source>
        <strain evidence="1 2">CPC 17464</strain>
    </source>
</reference>
<dbReference type="EMBL" id="JBBPEH010000009">
    <property type="protein sequence ID" value="KAK7534135.1"/>
    <property type="molecule type" value="Genomic_DNA"/>
</dbReference>
<proteinExistence type="predicted"/>
<accession>A0ABR1LJQ3</accession>
<evidence type="ECO:0000313" key="2">
    <source>
        <dbReference type="Proteomes" id="UP001360953"/>
    </source>
</evidence>
<sequence>MLLVGSRRQSFCSFRPRCSVYVVCGLRKRSRIRLLVSVVWRRVASPMRVVSSRLVSSRVLSCRMIRFVVVVVVRHSAFPGSPLLSSNPALPLVPLQQVLASNECALVVFEPQPKPDATRATQEAPTRAGACVEDVCTGGTNAEARTTDGPDSQKQKQIKADGRIEARLYDFRGRTKKRQKTMLFVCPVGLGPTPRRRTHAPPSSLDTAQCDAMCCDTHRRAHQQKPRLLSLQVGALNASCLSTCKASVRAVVCLFAVV</sequence>
<evidence type="ECO:0000313" key="1">
    <source>
        <dbReference type="EMBL" id="KAK7534135.1"/>
    </source>
</evidence>
<dbReference type="GeneID" id="92029428"/>
<dbReference type="Proteomes" id="UP001360953">
    <property type="component" value="Unassembled WGS sequence"/>
</dbReference>
<name>A0ABR1LJQ3_9PEZI</name>
<dbReference type="RefSeq" id="XP_066653174.1">
    <property type="nucleotide sequence ID" value="XM_066796522.1"/>
</dbReference>
<gene>
    <name evidence="1" type="ORF">J3D65DRAFT_474935</name>
</gene>
<keyword evidence="2" id="KW-1185">Reference proteome</keyword>